<feature type="region of interest" description="Disordered" evidence="1">
    <location>
        <begin position="1"/>
        <end position="54"/>
    </location>
</feature>
<reference evidence="3" key="1">
    <citation type="submission" date="2013-01" db="EMBL/GenBank/DDBJ databases">
        <title>Draft Genome Sequence of a Mulberry Tree, Morus notabilis C.K. Schneid.</title>
        <authorList>
            <person name="He N."/>
            <person name="Zhao S."/>
        </authorList>
    </citation>
    <scope>NUCLEOTIDE SEQUENCE</scope>
</reference>
<keyword evidence="3" id="KW-1185">Reference proteome</keyword>
<feature type="compositionally biased region" description="Basic and acidic residues" evidence="1">
    <location>
        <begin position="31"/>
        <end position="47"/>
    </location>
</feature>
<accession>W9RKE0</accession>
<dbReference type="Proteomes" id="UP000030645">
    <property type="component" value="Unassembled WGS sequence"/>
</dbReference>
<evidence type="ECO:0000256" key="1">
    <source>
        <dbReference type="SAM" id="MobiDB-lite"/>
    </source>
</evidence>
<proteinExistence type="predicted"/>
<dbReference type="EMBL" id="KE345179">
    <property type="protein sequence ID" value="EXB94812.1"/>
    <property type="molecule type" value="Genomic_DNA"/>
</dbReference>
<dbReference type="AlphaFoldDB" id="W9RKE0"/>
<protein>
    <submittedName>
        <fullName evidence="2">Uncharacterized protein</fullName>
    </submittedName>
</protein>
<evidence type="ECO:0000313" key="3">
    <source>
        <dbReference type="Proteomes" id="UP000030645"/>
    </source>
</evidence>
<organism evidence="2 3">
    <name type="scientific">Morus notabilis</name>
    <dbReference type="NCBI Taxonomy" id="981085"/>
    <lineage>
        <taxon>Eukaryota</taxon>
        <taxon>Viridiplantae</taxon>
        <taxon>Streptophyta</taxon>
        <taxon>Embryophyta</taxon>
        <taxon>Tracheophyta</taxon>
        <taxon>Spermatophyta</taxon>
        <taxon>Magnoliopsida</taxon>
        <taxon>eudicotyledons</taxon>
        <taxon>Gunneridae</taxon>
        <taxon>Pentapetalae</taxon>
        <taxon>rosids</taxon>
        <taxon>fabids</taxon>
        <taxon>Rosales</taxon>
        <taxon>Moraceae</taxon>
        <taxon>Moreae</taxon>
        <taxon>Morus</taxon>
    </lineage>
</organism>
<gene>
    <name evidence="2" type="ORF">L484_005068</name>
</gene>
<evidence type="ECO:0000313" key="2">
    <source>
        <dbReference type="EMBL" id="EXB94812.1"/>
    </source>
</evidence>
<sequence>MEFLKREPGSSKLGNINESDRSLSPLCNSNQERKKYGSKVEMKRTGLESEESTVEIQDSYLIKKDINKD</sequence>
<name>W9RKE0_9ROSA</name>